<evidence type="ECO:0000256" key="11">
    <source>
        <dbReference type="ARBA" id="ARBA00023235"/>
    </source>
</evidence>
<evidence type="ECO:0000256" key="4">
    <source>
        <dbReference type="ARBA" id="ARBA00012895"/>
    </source>
</evidence>
<dbReference type="InterPro" id="IPR000565">
    <property type="entry name" value="Topo_IIA_B"/>
</dbReference>
<dbReference type="InterPro" id="IPR018522">
    <property type="entry name" value="TopoIIA_CS"/>
</dbReference>
<comment type="catalytic activity">
    <reaction evidence="1">
        <text>ATP-dependent breakage, passage and rejoining of double-stranded DNA.</text>
        <dbReference type="EC" id="5.6.2.2"/>
    </reaction>
</comment>
<dbReference type="Pfam" id="PF00986">
    <property type="entry name" value="DNA_gyraseB_C"/>
    <property type="match status" value="1"/>
</dbReference>
<dbReference type="Pfam" id="PF01751">
    <property type="entry name" value="Toprim"/>
    <property type="match status" value="1"/>
</dbReference>
<dbReference type="PRINTS" id="PR00418">
    <property type="entry name" value="TPI2FAMILY"/>
</dbReference>
<dbReference type="AlphaFoldDB" id="A0A517NJ13"/>
<dbReference type="CDD" id="cd16928">
    <property type="entry name" value="HATPase_GyrB-like"/>
    <property type="match status" value="1"/>
</dbReference>
<evidence type="ECO:0000313" key="14">
    <source>
        <dbReference type="Proteomes" id="UP000318538"/>
    </source>
</evidence>
<dbReference type="GO" id="GO:0003677">
    <property type="term" value="F:DNA binding"/>
    <property type="evidence" value="ECO:0007669"/>
    <property type="project" value="UniProtKB-KW"/>
</dbReference>
<comment type="similarity">
    <text evidence="3">Belongs to the type II topoisomerase GyrB family.</text>
</comment>
<dbReference type="NCBIfam" id="NF004189">
    <property type="entry name" value="PRK05644.1"/>
    <property type="match status" value="1"/>
</dbReference>
<dbReference type="InterPro" id="IPR020568">
    <property type="entry name" value="Ribosomal_Su5_D2-typ_SF"/>
</dbReference>
<proteinExistence type="inferred from homology"/>
<evidence type="ECO:0000256" key="6">
    <source>
        <dbReference type="ARBA" id="ARBA00022741"/>
    </source>
</evidence>
<dbReference type="EC" id="5.6.2.2" evidence="4"/>
<evidence type="ECO:0000256" key="9">
    <source>
        <dbReference type="ARBA" id="ARBA00023029"/>
    </source>
</evidence>
<dbReference type="InterPro" id="IPR003594">
    <property type="entry name" value="HATPase_dom"/>
</dbReference>
<dbReference type="FunFam" id="3.40.50.670:FF:000001">
    <property type="entry name" value="DNA topoisomerase 2"/>
    <property type="match status" value="1"/>
</dbReference>
<keyword evidence="11 13" id="KW-0413">Isomerase</keyword>
<dbReference type="FunFam" id="3.30.565.10:FF:000002">
    <property type="entry name" value="DNA gyrase subunit B"/>
    <property type="match status" value="1"/>
</dbReference>
<name>A0A517NJ13_9BACT</name>
<dbReference type="GO" id="GO:0006265">
    <property type="term" value="P:DNA topological change"/>
    <property type="evidence" value="ECO:0007669"/>
    <property type="project" value="InterPro"/>
</dbReference>
<evidence type="ECO:0000256" key="3">
    <source>
        <dbReference type="ARBA" id="ARBA00010708"/>
    </source>
</evidence>
<evidence type="ECO:0000259" key="12">
    <source>
        <dbReference type="PROSITE" id="PS50880"/>
    </source>
</evidence>
<dbReference type="EMBL" id="CP036525">
    <property type="protein sequence ID" value="QDT07126.1"/>
    <property type="molecule type" value="Genomic_DNA"/>
</dbReference>
<evidence type="ECO:0000256" key="1">
    <source>
        <dbReference type="ARBA" id="ARBA00000185"/>
    </source>
</evidence>
<comment type="cofactor">
    <cofactor evidence="2">
        <name>Mg(2+)</name>
        <dbReference type="ChEBI" id="CHEBI:18420"/>
    </cofactor>
</comment>
<keyword evidence="10" id="KW-0238">DNA-binding</keyword>
<evidence type="ECO:0000256" key="8">
    <source>
        <dbReference type="ARBA" id="ARBA00022842"/>
    </source>
</evidence>
<dbReference type="InterPro" id="IPR002288">
    <property type="entry name" value="DNA_gyrase_B_C"/>
</dbReference>
<dbReference type="InterPro" id="IPR036890">
    <property type="entry name" value="HATPase_C_sf"/>
</dbReference>
<dbReference type="Proteomes" id="UP000318538">
    <property type="component" value="Chromosome"/>
</dbReference>
<dbReference type="Gene3D" id="3.30.230.10">
    <property type="match status" value="1"/>
</dbReference>
<evidence type="ECO:0000256" key="10">
    <source>
        <dbReference type="ARBA" id="ARBA00023125"/>
    </source>
</evidence>
<protein>
    <recommendedName>
        <fullName evidence="4">DNA topoisomerase (ATP-hydrolyzing)</fullName>
        <ecNumber evidence="4">5.6.2.2</ecNumber>
    </recommendedName>
</protein>
<dbReference type="PROSITE" id="PS00177">
    <property type="entry name" value="TOPOISOMERASE_II"/>
    <property type="match status" value="1"/>
</dbReference>
<keyword evidence="8" id="KW-0460">Magnesium</keyword>
<accession>A0A517NJ13</accession>
<gene>
    <name evidence="13" type="primary">gyrB_3</name>
    <name evidence="13" type="ORF">K227x_55510</name>
</gene>
<dbReference type="SUPFAM" id="SSF55874">
    <property type="entry name" value="ATPase domain of HSP90 chaperone/DNA topoisomerase II/histidine kinase"/>
    <property type="match status" value="1"/>
</dbReference>
<dbReference type="Gene3D" id="3.40.50.670">
    <property type="match status" value="1"/>
</dbReference>
<dbReference type="GO" id="GO:0005524">
    <property type="term" value="F:ATP binding"/>
    <property type="evidence" value="ECO:0007669"/>
    <property type="project" value="UniProtKB-KW"/>
</dbReference>
<keyword evidence="14" id="KW-1185">Reference proteome</keyword>
<dbReference type="PANTHER" id="PTHR45866">
    <property type="entry name" value="DNA GYRASE/TOPOISOMERASE SUBUNIT B"/>
    <property type="match status" value="1"/>
</dbReference>
<dbReference type="Gene3D" id="3.30.565.10">
    <property type="entry name" value="Histidine kinase-like ATPase, C-terminal domain"/>
    <property type="match status" value="1"/>
</dbReference>
<dbReference type="Pfam" id="PF02518">
    <property type="entry name" value="HATPase_c"/>
    <property type="match status" value="1"/>
</dbReference>
<evidence type="ECO:0000256" key="7">
    <source>
        <dbReference type="ARBA" id="ARBA00022840"/>
    </source>
</evidence>
<dbReference type="InterPro" id="IPR013760">
    <property type="entry name" value="Topo_IIA-like_dom_sf"/>
</dbReference>
<dbReference type="InterPro" id="IPR014721">
    <property type="entry name" value="Ribsml_uS5_D2-typ_fold_subgr"/>
</dbReference>
<keyword evidence="7" id="KW-0067">ATP-binding</keyword>
<evidence type="ECO:0000313" key="13">
    <source>
        <dbReference type="EMBL" id="QDT07126.1"/>
    </source>
</evidence>
<dbReference type="PROSITE" id="PS50880">
    <property type="entry name" value="TOPRIM"/>
    <property type="match status" value="1"/>
</dbReference>
<dbReference type="Pfam" id="PF00204">
    <property type="entry name" value="DNA_gyraseB"/>
    <property type="match status" value="1"/>
</dbReference>
<organism evidence="13 14">
    <name type="scientific">Rubripirellula lacrimiformis</name>
    <dbReference type="NCBI Taxonomy" id="1930273"/>
    <lineage>
        <taxon>Bacteria</taxon>
        <taxon>Pseudomonadati</taxon>
        <taxon>Planctomycetota</taxon>
        <taxon>Planctomycetia</taxon>
        <taxon>Pirellulales</taxon>
        <taxon>Pirellulaceae</taxon>
        <taxon>Rubripirellula</taxon>
    </lineage>
</organism>
<dbReference type="PANTHER" id="PTHR45866:SF1">
    <property type="entry name" value="DNA GYRASE SUBUNIT B, MITOCHONDRIAL"/>
    <property type="match status" value="1"/>
</dbReference>
<dbReference type="KEGG" id="rlc:K227x_55510"/>
<dbReference type="SUPFAM" id="SSF56719">
    <property type="entry name" value="Type II DNA topoisomerase"/>
    <property type="match status" value="1"/>
</dbReference>
<dbReference type="GO" id="GO:0003918">
    <property type="term" value="F:DNA topoisomerase type II (double strand cut, ATP-hydrolyzing) activity"/>
    <property type="evidence" value="ECO:0007669"/>
    <property type="project" value="UniProtKB-EC"/>
</dbReference>
<dbReference type="PRINTS" id="PR01159">
    <property type="entry name" value="DNAGYRASEB"/>
</dbReference>
<dbReference type="InterPro" id="IPR013759">
    <property type="entry name" value="Topo_IIA_B_C"/>
</dbReference>
<sequence length="662" mass="72739">MGGGVILRPHYPPPLFSNHHHLFFMSTATKRYGGDDITVLEGLEPVRKRPGMYIGGVGSQGLHHLIWEVVDNSVDEAMNGHATEITVTLQKDGRTVSVSDNGRGIPVDRNSKTKKSALETVLTVLHAGGKFDEGNYKTAGGLHGVGASVVNALSKELIAVIKRDGVQYRMTFAKGHATSKLQKLKGAVRGTGTTITFTPDPTIFPKTDFDSGLIRARLETASFLHRGVKVTYIDEAAKTKETFLHEQGIVDYLAKVLKERSARAIHELPFTLRKDDSDARLEVTVQWTESTDEHVRSYVNGIPTGSGGTHENGFRSGLNKAVRNYIDTHSLTPRGVKITTEDIREGMVAILSVFISEPQFQGQTKDRLNNPEVQATVEAAVRPAMEQWMNNNRSVADSVIARIIAAARAREASRAASNAISRKGGSKRTMLPGKLSDCVSGGKGNSELFIVEGDSAGGSAKQGRDRNHQAILPLRGKVLNTESATLKKILENKEIQDLVAALGCGIGPSLDLAALRYDRVILLADADSDGHHITTLLLTFFYRHMPALIAGGRLFIAVPPLYRIDLGKETYWAADEPDRERIIREHGGRAKPEITRFKGLGEMMPKTLWETTLDPRTRRLEKVEIDDHLETDRIISDLMGRDASARFRFIMDRAEHAEAIDV</sequence>
<dbReference type="SMART" id="SM00387">
    <property type="entry name" value="HATPase_c"/>
    <property type="match status" value="1"/>
</dbReference>
<feature type="domain" description="Toprim" evidence="12">
    <location>
        <begin position="446"/>
        <end position="560"/>
    </location>
</feature>
<dbReference type="InterPro" id="IPR013506">
    <property type="entry name" value="Topo_IIA_bsu_dom2"/>
</dbReference>
<keyword evidence="5" id="KW-0479">Metal-binding</keyword>
<evidence type="ECO:0000256" key="2">
    <source>
        <dbReference type="ARBA" id="ARBA00001946"/>
    </source>
</evidence>
<reference evidence="13 14" key="1">
    <citation type="submission" date="2019-02" db="EMBL/GenBank/DDBJ databases">
        <title>Deep-cultivation of Planctomycetes and their phenomic and genomic characterization uncovers novel biology.</title>
        <authorList>
            <person name="Wiegand S."/>
            <person name="Jogler M."/>
            <person name="Boedeker C."/>
            <person name="Pinto D."/>
            <person name="Vollmers J."/>
            <person name="Rivas-Marin E."/>
            <person name="Kohn T."/>
            <person name="Peeters S.H."/>
            <person name="Heuer A."/>
            <person name="Rast P."/>
            <person name="Oberbeckmann S."/>
            <person name="Bunk B."/>
            <person name="Jeske O."/>
            <person name="Meyerdierks A."/>
            <person name="Storesund J.E."/>
            <person name="Kallscheuer N."/>
            <person name="Luecker S."/>
            <person name="Lage O.M."/>
            <person name="Pohl T."/>
            <person name="Merkel B.J."/>
            <person name="Hornburger P."/>
            <person name="Mueller R.-W."/>
            <person name="Bruemmer F."/>
            <person name="Labrenz M."/>
            <person name="Spormann A.M."/>
            <person name="Op den Camp H."/>
            <person name="Overmann J."/>
            <person name="Amann R."/>
            <person name="Jetten M.S.M."/>
            <person name="Mascher T."/>
            <person name="Medema M.H."/>
            <person name="Devos D.P."/>
            <person name="Kaster A.-K."/>
            <person name="Ovreas L."/>
            <person name="Rohde M."/>
            <person name="Galperin M.Y."/>
            <person name="Jogler C."/>
        </authorList>
    </citation>
    <scope>NUCLEOTIDE SEQUENCE [LARGE SCALE GENOMIC DNA]</scope>
    <source>
        <strain evidence="13 14">K22_7</strain>
    </source>
</reference>
<keyword evidence="9" id="KW-0799">Topoisomerase</keyword>
<dbReference type="SMART" id="SM00433">
    <property type="entry name" value="TOP2c"/>
    <property type="match status" value="1"/>
</dbReference>
<dbReference type="GO" id="GO:0046872">
    <property type="term" value="F:metal ion binding"/>
    <property type="evidence" value="ECO:0007669"/>
    <property type="project" value="UniProtKB-KW"/>
</dbReference>
<dbReference type="CDD" id="cd00822">
    <property type="entry name" value="TopoII_Trans_DNA_gyrase"/>
    <property type="match status" value="1"/>
</dbReference>
<evidence type="ECO:0000256" key="5">
    <source>
        <dbReference type="ARBA" id="ARBA00022723"/>
    </source>
</evidence>
<keyword evidence="6" id="KW-0547">Nucleotide-binding</keyword>
<dbReference type="SUPFAM" id="SSF54211">
    <property type="entry name" value="Ribosomal protein S5 domain 2-like"/>
    <property type="match status" value="1"/>
</dbReference>
<dbReference type="InterPro" id="IPR006171">
    <property type="entry name" value="TOPRIM_dom"/>
</dbReference>
<dbReference type="InterPro" id="IPR001241">
    <property type="entry name" value="Topo_IIA"/>
</dbReference>